<dbReference type="RefSeq" id="WP_136065489.1">
    <property type="nucleotide sequence ID" value="NZ_CAAHFH010000003.1"/>
</dbReference>
<dbReference type="InterPro" id="IPR017871">
    <property type="entry name" value="ABC_transporter-like_CS"/>
</dbReference>
<evidence type="ECO:0000256" key="1">
    <source>
        <dbReference type="ARBA" id="ARBA00022741"/>
    </source>
</evidence>
<dbReference type="InterPro" id="IPR027417">
    <property type="entry name" value="P-loop_NTPase"/>
</dbReference>
<evidence type="ECO:0000313" key="5">
    <source>
        <dbReference type="Proteomes" id="UP000346198"/>
    </source>
</evidence>
<dbReference type="GO" id="GO:0016887">
    <property type="term" value="F:ATP hydrolysis activity"/>
    <property type="evidence" value="ECO:0007669"/>
    <property type="project" value="InterPro"/>
</dbReference>
<dbReference type="AlphaFoldDB" id="A0A6C2UV60"/>
<gene>
    <name evidence="4" type="primary">fetA</name>
    <name evidence="4" type="ORF">SCARR_05388</name>
</gene>
<sequence>MIEFKNITLKVHRQTLLDGANLCIAKGEKVVVRGTSGCGKSSLLKCALGALPLAGGSVRLDGLELSAATVAEIRARIAFVGQEPVLGAESVREALQLPFTFKAHRGNAPTDEQILPLLERLHLSAAILEKPCKHISGGEKQRIAIARALLLNKTVFLADEVTSALDPASKAAVMEELFRPEITLLSVSHDPDWIGQCNRVVGIVNHQLTEENA</sequence>
<dbReference type="SUPFAM" id="SSF52540">
    <property type="entry name" value="P-loop containing nucleoside triphosphate hydrolases"/>
    <property type="match status" value="1"/>
</dbReference>
<dbReference type="GO" id="GO:0034040">
    <property type="term" value="F:ATPase-coupled lipid transmembrane transporter activity"/>
    <property type="evidence" value="ECO:0007669"/>
    <property type="project" value="TreeGrafter"/>
</dbReference>
<dbReference type="PROSITE" id="PS50893">
    <property type="entry name" value="ABC_TRANSPORTER_2"/>
    <property type="match status" value="1"/>
</dbReference>
<keyword evidence="5" id="KW-1185">Reference proteome</keyword>
<dbReference type="Gene3D" id="3.40.50.300">
    <property type="entry name" value="P-loop containing nucleotide triphosphate hydrolases"/>
    <property type="match status" value="1"/>
</dbReference>
<evidence type="ECO:0000313" key="4">
    <source>
        <dbReference type="EMBL" id="VGO23281.1"/>
    </source>
</evidence>
<dbReference type="SMART" id="SM00382">
    <property type="entry name" value="AAA"/>
    <property type="match status" value="1"/>
</dbReference>
<evidence type="ECO:0000259" key="3">
    <source>
        <dbReference type="PROSITE" id="PS50893"/>
    </source>
</evidence>
<dbReference type="PANTHER" id="PTHR24221:SF654">
    <property type="entry name" value="ATP-BINDING CASSETTE SUB-FAMILY B MEMBER 6"/>
    <property type="match status" value="1"/>
</dbReference>
<protein>
    <submittedName>
        <fullName evidence="4">Putative iron export ATP-binding protein FetA</fullName>
    </submittedName>
</protein>
<dbReference type="Proteomes" id="UP000346198">
    <property type="component" value="Unassembled WGS sequence"/>
</dbReference>
<feature type="domain" description="ABC transporter" evidence="3">
    <location>
        <begin position="2"/>
        <end position="213"/>
    </location>
</feature>
<proteinExistence type="predicted"/>
<name>A0A6C2UV60_9BACT</name>
<accession>A0A6C2UV60</accession>
<dbReference type="InterPro" id="IPR039421">
    <property type="entry name" value="Type_1_exporter"/>
</dbReference>
<dbReference type="InterPro" id="IPR003593">
    <property type="entry name" value="AAA+_ATPase"/>
</dbReference>
<reference evidence="4 5" key="1">
    <citation type="submission" date="2019-04" db="EMBL/GenBank/DDBJ databases">
        <authorList>
            <person name="Van Vliet M D."/>
        </authorList>
    </citation>
    <scope>NUCLEOTIDE SEQUENCE [LARGE SCALE GENOMIC DNA]</scope>
    <source>
        <strain evidence="4 5">F21</strain>
    </source>
</reference>
<dbReference type="PANTHER" id="PTHR24221">
    <property type="entry name" value="ATP-BINDING CASSETTE SUB-FAMILY B"/>
    <property type="match status" value="1"/>
</dbReference>
<dbReference type="GO" id="GO:0005524">
    <property type="term" value="F:ATP binding"/>
    <property type="evidence" value="ECO:0007669"/>
    <property type="project" value="UniProtKB-KW"/>
</dbReference>
<keyword evidence="1" id="KW-0547">Nucleotide-binding</keyword>
<organism evidence="4 5">
    <name type="scientific">Pontiella sulfatireligans</name>
    <dbReference type="NCBI Taxonomy" id="2750658"/>
    <lineage>
        <taxon>Bacteria</taxon>
        <taxon>Pseudomonadati</taxon>
        <taxon>Kiritimatiellota</taxon>
        <taxon>Kiritimatiellia</taxon>
        <taxon>Kiritimatiellales</taxon>
        <taxon>Pontiellaceae</taxon>
        <taxon>Pontiella</taxon>
    </lineage>
</organism>
<dbReference type="EMBL" id="CAAHFH010000003">
    <property type="protein sequence ID" value="VGO23281.1"/>
    <property type="molecule type" value="Genomic_DNA"/>
</dbReference>
<evidence type="ECO:0000256" key="2">
    <source>
        <dbReference type="ARBA" id="ARBA00022840"/>
    </source>
</evidence>
<dbReference type="PROSITE" id="PS00211">
    <property type="entry name" value="ABC_TRANSPORTER_1"/>
    <property type="match status" value="1"/>
</dbReference>
<dbReference type="Pfam" id="PF00005">
    <property type="entry name" value="ABC_tran"/>
    <property type="match status" value="1"/>
</dbReference>
<keyword evidence="2 4" id="KW-0067">ATP-binding</keyword>
<dbReference type="InterPro" id="IPR003439">
    <property type="entry name" value="ABC_transporter-like_ATP-bd"/>
</dbReference>
<dbReference type="CDD" id="cd03228">
    <property type="entry name" value="ABCC_MRP_Like"/>
    <property type="match status" value="1"/>
</dbReference>